<dbReference type="OrthoDB" id="9806864at2"/>
<sequence>MFEEVSLGAPQHAPGFVMWRVVHRYQRAMDAALRDLDLTHLQFVTLALVAWLGREGGAGTQADIARMGDIHPMQVSLMLKALQAKGMVHRQTAKGAGPAKQVHVTAAGLKALRGAMPRAIDVQRTLFGPAGLPGGELLRMLNAIDAEA</sequence>
<accession>A0A0F3K5E2</accession>
<gene>
    <name evidence="1" type="ORF">VI08_18860</name>
</gene>
<dbReference type="Gene3D" id="1.10.10.10">
    <property type="entry name" value="Winged helix-like DNA-binding domain superfamily/Winged helix DNA-binding domain"/>
    <property type="match status" value="1"/>
</dbReference>
<proteinExistence type="predicted"/>
<comment type="caution">
    <text evidence="1">The sequence shown here is derived from an EMBL/GenBank/DDBJ whole genome shotgun (WGS) entry which is preliminary data.</text>
</comment>
<dbReference type="InterPro" id="IPR036390">
    <property type="entry name" value="WH_DNA-bd_sf"/>
</dbReference>
<dbReference type="Proteomes" id="UP000033651">
    <property type="component" value="Unassembled WGS sequence"/>
</dbReference>
<dbReference type="EMBL" id="JZRB01000058">
    <property type="protein sequence ID" value="KJV26401.1"/>
    <property type="molecule type" value="Genomic_DNA"/>
</dbReference>
<dbReference type="PATRIC" id="fig|345309.4.peg.3582"/>
<dbReference type="SUPFAM" id="SSF46785">
    <property type="entry name" value="Winged helix' DNA-binding domain"/>
    <property type="match status" value="1"/>
</dbReference>
<evidence type="ECO:0000313" key="2">
    <source>
        <dbReference type="Proteomes" id="UP000033651"/>
    </source>
</evidence>
<dbReference type="AlphaFoldDB" id="A0A0F3K5E2"/>
<dbReference type="InterPro" id="IPR036388">
    <property type="entry name" value="WH-like_DNA-bd_sf"/>
</dbReference>
<keyword evidence="2" id="KW-1185">Reference proteome</keyword>
<protein>
    <submittedName>
        <fullName evidence="1">MarR family transcriptional regulator</fullName>
    </submittedName>
</protein>
<organism evidence="1 2">
    <name type="scientific">Luteibacter yeojuensis</name>
    <dbReference type="NCBI Taxonomy" id="345309"/>
    <lineage>
        <taxon>Bacteria</taxon>
        <taxon>Pseudomonadati</taxon>
        <taxon>Pseudomonadota</taxon>
        <taxon>Gammaproteobacteria</taxon>
        <taxon>Lysobacterales</taxon>
        <taxon>Rhodanobacteraceae</taxon>
        <taxon>Luteibacter</taxon>
    </lineage>
</organism>
<reference evidence="1 2" key="1">
    <citation type="submission" date="2015-03" db="EMBL/GenBank/DDBJ databases">
        <title>Draft genome sequence of Luteibacter yeojuensis strain SU11.</title>
        <authorList>
            <person name="Sulaiman J."/>
            <person name="Priya K."/>
            <person name="Chan K.-G."/>
        </authorList>
    </citation>
    <scope>NUCLEOTIDE SEQUENCE [LARGE SCALE GENOMIC DNA]</scope>
    <source>
        <strain evidence="1 2">SU11</strain>
    </source>
</reference>
<name>A0A0F3K5E2_9GAMM</name>
<evidence type="ECO:0000313" key="1">
    <source>
        <dbReference type="EMBL" id="KJV26401.1"/>
    </source>
</evidence>